<evidence type="ECO:0000313" key="3">
    <source>
        <dbReference type="Proteomes" id="UP000252174"/>
    </source>
</evidence>
<accession>A0A369AL39</accession>
<sequence>MNLHLSHETLGVASAAICGVLTFLLRWLPMRHPPQRSRSARGRAVWSMLGALGPAAITALLVVSVWPAAEQLGDAPTWAALGAGLGTVWLVRRFAGGIALPTLLAALVYGACRYFLTAA</sequence>
<keyword evidence="1" id="KW-1133">Transmembrane helix</keyword>
<keyword evidence="1" id="KW-0472">Membrane</keyword>
<evidence type="ECO:0000256" key="1">
    <source>
        <dbReference type="SAM" id="Phobius"/>
    </source>
</evidence>
<gene>
    <name evidence="2" type="ORF">DFR45_10786</name>
</gene>
<feature type="transmembrane region" description="Helical" evidence="1">
    <location>
        <begin position="98"/>
        <end position="116"/>
    </location>
</feature>
<dbReference type="Proteomes" id="UP000252174">
    <property type="component" value="Unassembled WGS sequence"/>
</dbReference>
<dbReference type="EMBL" id="QPJU01000007">
    <property type="protein sequence ID" value="RCX09006.1"/>
    <property type="molecule type" value="Genomic_DNA"/>
</dbReference>
<dbReference type="AlphaFoldDB" id="A0A369AL39"/>
<dbReference type="OrthoDB" id="8906758at2"/>
<reference evidence="2 3" key="1">
    <citation type="submission" date="2018-07" db="EMBL/GenBank/DDBJ databases">
        <title>Genomic Encyclopedia of Type Strains, Phase IV (KMG-IV): sequencing the most valuable type-strain genomes for metagenomic binning, comparative biology and taxonomic classification.</title>
        <authorList>
            <person name="Goeker M."/>
        </authorList>
    </citation>
    <scope>NUCLEOTIDE SEQUENCE [LARGE SCALE GENOMIC DNA]</scope>
    <source>
        <strain evidence="2 3">DSM 100911</strain>
    </source>
</reference>
<keyword evidence="3" id="KW-1185">Reference proteome</keyword>
<comment type="caution">
    <text evidence="2">The sequence shown here is derived from an EMBL/GenBank/DDBJ whole genome shotgun (WGS) entry which is preliminary data.</text>
</comment>
<dbReference type="InterPro" id="IPR008407">
    <property type="entry name" value="Brnchd-chn_aa_trnsp_AzlD"/>
</dbReference>
<name>A0A369AL39_9BURK</name>
<feature type="transmembrane region" description="Helical" evidence="1">
    <location>
        <begin position="49"/>
        <end position="69"/>
    </location>
</feature>
<dbReference type="Pfam" id="PF05437">
    <property type="entry name" value="AzlD"/>
    <property type="match status" value="1"/>
</dbReference>
<keyword evidence="1" id="KW-0812">Transmembrane</keyword>
<protein>
    <submittedName>
        <fullName evidence="2">Branched-subunit amino acid transport protein AzlD</fullName>
    </submittedName>
</protein>
<feature type="transmembrane region" description="Helical" evidence="1">
    <location>
        <begin position="12"/>
        <end position="28"/>
    </location>
</feature>
<dbReference type="RefSeq" id="WP_114483725.1">
    <property type="nucleotide sequence ID" value="NZ_QPJU01000007.1"/>
</dbReference>
<evidence type="ECO:0000313" key="2">
    <source>
        <dbReference type="EMBL" id="RCX09006.1"/>
    </source>
</evidence>
<proteinExistence type="predicted"/>
<organism evidence="2 3">
    <name type="scientific">Extensimonas vulgaris</name>
    <dbReference type="NCBI Taxonomy" id="1031594"/>
    <lineage>
        <taxon>Bacteria</taxon>
        <taxon>Pseudomonadati</taxon>
        <taxon>Pseudomonadota</taxon>
        <taxon>Betaproteobacteria</taxon>
        <taxon>Burkholderiales</taxon>
        <taxon>Comamonadaceae</taxon>
        <taxon>Extensimonas</taxon>
    </lineage>
</organism>